<gene>
    <name evidence="1" type="ORF">Tci_848981</name>
</gene>
<dbReference type="GO" id="GO:0000502">
    <property type="term" value="C:proteasome complex"/>
    <property type="evidence" value="ECO:0007669"/>
    <property type="project" value="UniProtKB-KW"/>
</dbReference>
<comment type="caution">
    <text evidence="1">The sequence shown here is derived from an EMBL/GenBank/DDBJ whole genome shotgun (WGS) entry which is preliminary data.</text>
</comment>
<proteinExistence type="predicted"/>
<sequence>MKKRIVVFSGGPLLFTRDELPEALDFLKERRVALDVVDFGTRTVQDEEDSKAKNLKAFVDA</sequence>
<feature type="non-terminal residue" evidence="1">
    <location>
        <position position="61"/>
    </location>
</feature>
<keyword evidence="1" id="KW-0647">Proteasome</keyword>
<evidence type="ECO:0000313" key="1">
    <source>
        <dbReference type="EMBL" id="GFC77011.1"/>
    </source>
</evidence>
<organism evidence="1">
    <name type="scientific">Tanacetum cinerariifolium</name>
    <name type="common">Dalmatian daisy</name>
    <name type="synonym">Chrysanthemum cinerariifolium</name>
    <dbReference type="NCBI Taxonomy" id="118510"/>
    <lineage>
        <taxon>Eukaryota</taxon>
        <taxon>Viridiplantae</taxon>
        <taxon>Streptophyta</taxon>
        <taxon>Embryophyta</taxon>
        <taxon>Tracheophyta</taxon>
        <taxon>Spermatophyta</taxon>
        <taxon>Magnoliopsida</taxon>
        <taxon>eudicotyledons</taxon>
        <taxon>Gunneridae</taxon>
        <taxon>Pentapetalae</taxon>
        <taxon>asterids</taxon>
        <taxon>campanulids</taxon>
        <taxon>Asterales</taxon>
        <taxon>Asteraceae</taxon>
        <taxon>Asteroideae</taxon>
        <taxon>Anthemideae</taxon>
        <taxon>Anthemidinae</taxon>
        <taxon>Tanacetum</taxon>
    </lineage>
</organism>
<dbReference type="AlphaFoldDB" id="A0A699R273"/>
<dbReference type="Gene3D" id="3.40.50.410">
    <property type="entry name" value="von Willebrand factor, type A domain"/>
    <property type="match status" value="1"/>
</dbReference>
<dbReference type="EMBL" id="BKCJ011059101">
    <property type="protein sequence ID" value="GFC77011.1"/>
    <property type="molecule type" value="Genomic_DNA"/>
</dbReference>
<name>A0A699R273_TANCI</name>
<accession>A0A699R273</accession>
<protein>
    <submittedName>
        <fullName evidence="1">26S proteasome non-ATPase regulatory subunit 4 homolog</fullName>
    </submittedName>
</protein>
<reference evidence="1" key="1">
    <citation type="journal article" date="2019" name="Sci. Rep.">
        <title>Draft genome of Tanacetum cinerariifolium, the natural source of mosquito coil.</title>
        <authorList>
            <person name="Yamashiro T."/>
            <person name="Shiraishi A."/>
            <person name="Satake H."/>
            <person name="Nakayama K."/>
        </authorList>
    </citation>
    <scope>NUCLEOTIDE SEQUENCE</scope>
</reference>
<dbReference type="InterPro" id="IPR036465">
    <property type="entry name" value="vWFA_dom_sf"/>
</dbReference>